<dbReference type="Proteomes" id="UP000076761">
    <property type="component" value="Unassembled WGS sequence"/>
</dbReference>
<keyword evidence="2" id="KW-1185">Reference proteome</keyword>
<sequence>MHVLGRALLGPVLPSPLAGAATDGRSFVPIYWSWNYDDLYYANQTEGRFHPNLISICPFSFPSTAYVLCELSSPTLMDTLPLELIEHIFSDACCDAGQTACSLRLLCRSSHALVEPLRFRSVAVSSYGQMDRFLQTYKPMARSATSGSAIFHLFMIVKADAGIVDTEKLAEDIIRLAAPTLKTLTCYLHNGKVASIYECLLTIQFPQLSHLTFNHPERPTYSLIPKWLPARPACLYPNLEYLRVSFAWGPSLVEAHQEASLFTARACSSKLTHICVSGASLEGRRDFASLRTILQLTPKESWDGAQAIEPLPPTVTQYTLGVNAEKVRVEAAERGKTALGLTTYESGETWEEEKQVWIRSRSNDAEDDAECSKNNAARLEAWMTVFKSCYEARKLGMLYLIGSMM</sequence>
<dbReference type="EMBL" id="KV425714">
    <property type="protein sequence ID" value="KZT18064.1"/>
    <property type="molecule type" value="Genomic_DNA"/>
</dbReference>
<name>A0A165M9J7_9AGAM</name>
<reference evidence="1 2" key="1">
    <citation type="journal article" date="2016" name="Mol. Biol. Evol.">
        <title>Comparative Genomics of Early-Diverging Mushroom-Forming Fungi Provides Insights into the Origins of Lignocellulose Decay Capabilities.</title>
        <authorList>
            <person name="Nagy L.G."/>
            <person name="Riley R."/>
            <person name="Tritt A."/>
            <person name="Adam C."/>
            <person name="Daum C."/>
            <person name="Floudas D."/>
            <person name="Sun H."/>
            <person name="Yadav J.S."/>
            <person name="Pangilinan J."/>
            <person name="Larsson K.H."/>
            <person name="Matsuura K."/>
            <person name="Barry K."/>
            <person name="Labutti K."/>
            <person name="Kuo R."/>
            <person name="Ohm R.A."/>
            <person name="Bhattacharya S.S."/>
            <person name="Shirouzu T."/>
            <person name="Yoshinaga Y."/>
            <person name="Martin F.M."/>
            <person name="Grigoriev I.V."/>
            <person name="Hibbett D.S."/>
        </authorList>
    </citation>
    <scope>NUCLEOTIDE SEQUENCE [LARGE SCALE GENOMIC DNA]</scope>
    <source>
        <strain evidence="1 2">HHB14362 ss-1</strain>
    </source>
</reference>
<dbReference type="OrthoDB" id="2748701at2759"/>
<gene>
    <name evidence="1" type="ORF">NEOLEDRAFT_238723</name>
</gene>
<evidence type="ECO:0008006" key="3">
    <source>
        <dbReference type="Google" id="ProtNLM"/>
    </source>
</evidence>
<organism evidence="1 2">
    <name type="scientific">Neolentinus lepideus HHB14362 ss-1</name>
    <dbReference type="NCBI Taxonomy" id="1314782"/>
    <lineage>
        <taxon>Eukaryota</taxon>
        <taxon>Fungi</taxon>
        <taxon>Dikarya</taxon>
        <taxon>Basidiomycota</taxon>
        <taxon>Agaricomycotina</taxon>
        <taxon>Agaricomycetes</taxon>
        <taxon>Gloeophyllales</taxon>
        <taxon>Gloeophyllaceae</taxon>
        <taxon>Neolentinus</taxon>
    </lineage>
</organism>
<accession>A0A165M9J7</accession>
<protein>
    <recommendedName>
        <fullName evidence="3">F-box domain-containing protein</fullName>
    </recommendedName>
</protein>
<evidence type="ECO:0000313" key="2">
    <source>
        <dbReference type="Proteomes" id="UP000076761"/>
    </source>
</evidence>
<proteinExistence type="predicted"/>
<evidence type="ECO:0000313" key="1">
    <source>
        <dbReference type="EMBL" id="KZT18064.1"/>
    </source>
</evidence>
<dbReference type="InParanoid" id="A0A165M9J7"/>
<dbReference type="AlphaFoldDB" id="A0A165M9J7"/>